<dbReference type="PANTHER" id="PTHR30566:SF25">
    <property type="entry name" value="INNER MEMBRANE PROTEIN"/>
    <property type="match status" value="1"/>
</dbReference>
<dbReference type="SUPFAM" id="SSF50182">
    <property type="entry name" value="Sm-like ribonucleoproteins"/>
    <property type="match status" value="1"/>
</dbReference>
<protein>
    <submittedName>
        <fullName evidence="7">Mechanosensitive ion channel-domain-containing protein</fullName>
    </submittedName>
</protein>
<dbReference type="PANTHER" id="PTHR30566">
    <property type="entry name" value="YNAI-RELATED MECHANOSENSITIVE ION CHANNEL"/>
    <property type="match status" value="1"/>
</dbReference>
<dbReference type="GO" id="GO:0016020">
    <property type="term" value="C:membrane"/>
    <property type="evidence" value="ECO:0007669"/>
    <property type="project" value="UniProtKB-SubCell"/>
</dbReference>
<organism evidence="7 8">
    <name type="scientific">Thamnocephalis sphaerospora</name>
    <dbReference type="NCBI Taxonomy" id="78915"/>
    <lineage>
        <taxon>Eukaryota</taxon>
        <taxon>Fungi</taxon>
        <taxon>Fungi incertae sedis</taxon>
        <taxon>Zoopagomycota</taxon>
        <taxon>Zoopagomycotina</taxon>
        <taxon>Zoopagomycetes</taxon>
        <taxon>Zoopagales</taxon>
        <taxon>Sigmoideomycetaceae</taxon>
        <taxon>Thamnocephalis</taxon>
    </lineage>
</organism>
<proteinExistence type="predicted"/>
<keyword evidence="2 5" id="KW-0812">Transmembrane</keyword>
<feature type="transmembrane region" description="Helical" evidence="5">
    <location>
        <begin position="51"/>
        <end position="71"/>
    </location>
</feature>
<dbReference type="Gene3D" id="1.10.287.1260">
    <property type="match status" value="1"/>
</dbReference>
<dbReference type="EMBL" id="KZ992852">
    <property type="protein sequence ID" value="RKP06600.1"/>
    <property type="molecule type" value="Genomic_DNA"/>
</dbReference>
<evidence type="ECO:0000256" key="3">
    <source>
        <dbReference type="ARBA" id="ARBA00022989"/>
    </source>
</evidence>
<dbReference type="GO" id="GO:0055085">
    <property type="term" value="P:transmembrane transport"/>
    <property type="evidence" value="ECO:0007669"/>
    <property type="project" value="InterPro"/>
</dbReference>
<keyword evidence="8" id="KW-1185">Reference proteome</keyword>
<dbReference type="OrthoDB" id="2114051at2759"/>
<evidence type="ECO:0000259" key="6">
    <source>
        <dbReference type="Pfam" id="PF00924"/>
    </source>
</evidence>
<dbReference type="InterPro" id="IPR006685">
    <property type="entry name" value="MscS_channel_2nd"/>
</dbReference>
<evidence type="ECO:0000256" key="5">
    <source>
        <dbReference type="SAM" id="Phobius"/>
    </source>
</evidence>
<dbReference type="Gene3D" id="2.30.30.60">
    <property type="match status" value="1"/>
</dbReference>
<evidence type="ECO:0000313" key="7">
    <source>
        <dbReference type="EMBL" id="RKP06600.1"/>
    </source>
</evidence>
<name>A0A4P9XMT0_9FUNG</name>
<dbReference type="InterPro" id="IPR010920">
    <property type="entry name" value="LSM_dom_sf"/>
</dbReference>
<keyword evidence="4 5" id="KW-0472">Membrane</keyword>
<accession>A0A4P9XMT0</accession>
<evidence type="ECO:0000256" key="4">
    <source>
        <dbReference type="ARBA" id="ARBA00023136"/>
    </source>
</evidence>
<dbReference type="InterPro" id="IPR023408">
    <property type="entry name" value="MscS_beta-dom_sf"/>
</dbReference>
<evidence type="ECO:0000256" key="1">
    <source>
        <dbReference type="ARBA" id="ARBA00004370"/>
    </source>
</evidence>
<feature type="transmembrane region" description="Helical" evidence="5">
    <location>
        <begin position="83"/>
        <end position="108"/>
    </location>
</feature>
<feature type="transmembrane region" description="Helical" evidence="5">
    <location>
        <begin position="6"/>
        <end position="30"/>
    </location>
</feature>
<dbReference type="AlphaFoldDB" id="A0A4P9XMT0"/>
<evidence type="ECO:0000313" key="8">
    <source>
        <dbReference type="Proteomes" id="UP000271241"/>
    </source>
</evidence>
<dbReference type="Proteomes" id="UP000271241">
    <property type="component" value="Unassembled WGS sequence"/>
</dbReference>
<comment type="subcellular location">
    <subcellularLocation>
        <location evidence="1">Membrane</location>
    </subcellularLocation>
</comment>
<dbReference type="Pfam" id="PF00924">
    <property type="entry name" value="MS_channel_2nd"/>
    <property type="match status" value="1"/>
</dbReference>
<gene>
    <name evidence="7" type="ORF">THASP1DRAFT_25113</name>
</gene>
<reference evidence="8" key="1">
    <citation type="journal article" date="2018" name="Nat. Microbiol.">
        <title>Leveraging single-cell genomics to expand the fungal tree of life.</title>
        <authorList>
            <person name="Ahrendt S.R."/>
            <person name="Quandt C.A."/>
            <person name="Ciobanu D."/>
            <person name="Clum A."/>
            <person name="Salamov A."/>
            <person name="Andreopoulos B."/>
            <person name="Cheng J.F."/>
            <person name="Woyke T."/>
            <person name="Pelin A."/>
            <person name="Henrissat B."/>
            <person name="Reynolds N.K."/>
            <person name="Benny G.L."/>
            <person name="Smith M.E."/>
            <person name="James T.Y."/>
            <person name="Grigoriev I.V."/>
        </authorList>
    </citation>
    <scope>NUCLEOTIDE SEQUENCE [LARGE SCALE GENOMIC DNA]</scope>
    <source>
        <strain evidence="8">RSA 1356</strain>
    </source>
</reference>
<evidence type="ECO:0000256" key="2">
    <source>
        <dbReference type="ARBA" id="ARBA00022692"/>
    </source>
</evidence>
<sequence>MADPWVQQVIILAGAVAGSIVLHFALHMLFKFVASRTANKVDDDLVRYCSWPTLLMFPVLAALIAVPFLDVLSDTVVETIRHILVIVLIIGITWLCINVVRVAAGVVARQNDADKDKDGRRYRLVQTQLVVITRTLYTLIVVLGLASVLVTFPSAWQFGLSLLASASVASIIVGMSARPSIENVIGNLQVALTQPFMLDDEVVVDGTHGFIEDIVAQYVVVRTPDERRVIVPLSRFISTSFENWTRKSTLKIGTVNLYVDYKAPLDSLRERLREVASSSEFWDGRTCRMEVSDCTASNITLRCQLSATSAARADSLCTYVREQMIRFIAGEAPTSLVRTRTEFAGAAGQAIVNLAERFGVDTVDVKTDPVA</sequence>
<feature type="transmembrane region" description="Helical" evidence="5">
    <location>
        <begin position="129"/>
        <end position="152"/>
    </location>
</feature>
<keyword evidence="3 5" id="KW-1133">Transmembrane helix</keyword>
<feature type="domain" description="Mechanosensitive ion channel MscS" evidence="6">
    <location>
        <begin position="180"/>
        <end position="246"/>
    </location>
</feature>